<dbReference type="EMBL" id="JACHHY010000014">
    <property type="protein sequence ID" value="MBB5019173.1"/>
    <property type="molecule type" value="Genomic_DNA"/>
</dbReference>
<dbReference type="GO" id="GO:0042802">
    <property type="term" value="F:identical protein binding"/>
    <property type="evidence" value="ECO:0007669"/>
    <property type="project" value="UniProtKB-ARBA"/>
</dbReference>
<dbReference type="InterPro" id="IPR050202">
    <property type="entry name" value="Cyt/Deoxycyt_deaminase"/>
</dbReference>
<evidence type="ECO:0000256" key="11">
    <source>
        <dbReference type="ARBA" id="ARBA00049558"/>
    </source>
</evidence>
<dbReference type="GO" id="GO:0055086">
    <property type="term" value="P:nucleobase-containing small molecule metabolic process"/>
    <property type="evidence" value="ECO:0007669"/>
    <property type="project" value="UniProtKB-ARBA"/>
</dbReference>
<name>A0A840MSB2_9PROT</name>
<organism evidence="17 18">
    <name type="scientific">Chitinivorax tropicus</name>
    <dbReference type="NCBI Taxonomy" id="714531"/>
    <lineage>
        <taxon>Bacteria</taxon>
        <taxon>Pseudomonadati</taxon>
        <taxon>Pseudomonadota</taxon>
        <taxon>Betaproteobacteria</taxon>
        <taxon>Chitinivorax</taxon>
    </lineage>
</organism>
<evidence type="ECO:0000256" key="12">
    <source>
        <dbReference type="PIRSR" id="PIRSR606262-1"/>
    </source>
</evidence>
<dbReference type="PROSITE" id="PS51747">
    <property type="entry name" value="CYT_DCMP_DEAMINASES_2"/>
    <property type="match status" value="1"/>
</dbReference>
<evidence type="ECO:0000256" key="7">
    <source>
        <dbReference type="ARBA" id="ARBA00022801"/>
    </source>
</evidence>
<keyword evidence="7 15" id="KW-0378">Hydrolase</keyword>
<keyword evidence="6 14" id="KW-0479">Metal-binding</keyword>
<dbReference type="AlphaFoldDB" id="A0A840MSB2"/>
<keyword evidence="18" id="KW-1185">Reference proteome</keyword>
<protein>
    <recommendedName>
        <fullName evidence="5 15">Cytidine deaminase</fullName>
        <ecNumber evidence="4 15">3.5.4.5</ecNumber>
    </recommendedName>
    <alternativeName>
        <fullName evidence="9 15">Cytidine aminohydrolase</fullName>
    </alternativeName>
</protein>
<dbReference type="NCBIfam" id="TIGR01354">
    <property type="entry name" value="cyt_deam_tetra"/>
    <property type="match status" value="1"/>
</dbReference>
<evidence type="ECO:0000256" key="8">
    <source>
        <dbReference type="ARBA" id="ARBA00022833"/>
    </source>
</evidence>
<dbReference type="PANTHER" id="PTHR11644:SF2">
    <property type="entry name" value="CYTIDINE DEAMINASE"/>
    <property type="match status" value="1"/>
</dbReference>
<comment type="function">
    <text evidence="2 15">This enzyme scavenges exogenous and endogenous cytidine and 2'-deoxycytidine for UMP synthesis.</text>
</comment>
<feature type="binding site" evidence="14">
    <location>
        <position position="88"/>
    </location>
    <ligand>
        <name>Zn(2+)</name>
        <dbReference type="ChEBI" id="CHEBI:29105"/>
        <note>catalytic</note>
    </ligand>
</feature>
<dbReference type="GO" id="GO:0008270">
    <property type="term" value="F:zinc ion binding"/>
    <property type="evidence" value="ECO:0007669"/>
    <property type="project" value="UniProtKB-UniRule"/>
</dbReference>
<evidence type="ECO:0000256" key="15">
    <source>
        <dbReference type="RuleBase" id="RU364006"/>
    </source>
</evidence>
<evidence type="ECO:0000256" key="2">
    <source>
        <dbReference type="ARBA" id="ARBA00003949"/>
    </source>
</evidence>
<feature type="binding site" evidence="14">
    <location>
        <position position="53"/>
    </location>
    <ligand>
        <name>Zn(2+)</name>
        <dbReference type="ChEBI" id="CHEBI:29105"/>
        <note>catalytic</note>
    </ligand>
</feature>
<reference evidence="17 18" key="1">
    <citation type="submission" date="2020-08" db="EMBL/GenBank/DDBJ databases">
        <title>Genomic Encyclopedia of Type Strains, Phase IV (KMG-IV): sequencing the most valuable type-strain genomes for metagenomic binning, comparative biology and taxonomic classification.</title>
        <authorList>
            <person name="Goeker M."/>
        </authorList>
    </citation>
    <scope>NUCLEOTIDE SEQUENCE [LARGE SCALE GENOMIC DNA]</scope>
    <source>
        <strain evidence="17 18">DSM 27165</strain>
    </source>
</reference>
<dbReference type="Pfam" id="PF00383">
    <property type="entry name" value="dCMP_cyt_deam_1"/>
    <property type="match status" value="1"/>
</dbReference>
<evidence type="ECO:0000256" key="9">
    <source>
        <dbReference type="ARBA" id="ARBA00032005"/>
    </source>
</evidence>
<dbReference type="PROSITE" id="PS00903">
    <property type="entry name" value="CYT_DCMP_DEAMINASES_1"/>
    <property type="match status" value="1"/>
</dbReference>
<evidence type="ECO:0000259" key="16">
    <source>
        <dbReference type="PROSITE" id="PS51747"/>
    </source>
</evidence>
<dbReference type="Gene3D" id="3.40.140.10">
    <property type="entry name" value="Cytidine Deaminase, domain 2"/>
    <property type="match status" value="1"/>
</dbReference>
<gene>
    <name evidence="17" type="ORF">HNQ59_002471</name>
</gene>
<evidence type="ECO:0000256" key="3">
    <source>
        <dbReference type="ARBA" id="ARBA00006576"/>
    </source>
</evidence>
<dbReference type="FunFam" id="3.40.140.10:FF:000008">
    <property type="entry name" value="Cytidine deaminase"/>
    <property type="match status" value="1"/>
</dbReference>
<comment type="catalytic activity">
    <reaction evidence="11 15">
        <text>cytidine + H2O + H(+) = uridine + NH4(+)</text>
        <dbReference type="Rhea" id="RHEA:16069"/>
        <dbReference type="ChEBI" id="CHEBI:15377"/>
        <dbReference type="ChEBI" id="CHEBI:15378"/>
        <dbReference type="ChEBI" id="CHEBI:16704"/>
        <dbReference type="ChEBI" id="CHEBI:17562"/>
        <dbReference type="ChEBI" id="CHEBI:28938"/>
        <dbReference type="EC" id="3.5.4.5"/>
    </reaction>
</comment>
<evidence type="ECO:0000313" key="18">
    <source>
        <dbReference type="Proteomes" id="UP000575898"/>
    </source>
</evidence>
<comment type="caution">
    <text evidence="17">The sequence shown here is derived from an EMBL/GenBank/DDBJ whole genome shotgun (WGS) entry which is preliminary data.</text>
</comment>
<feature type="binding site" evidence="13">
    <location>
        <begin position="42"/>
        <end position="48"/>
    </location>
    <ligand>
        <name>substrate</name>
    </ligand>
</feature>
<evidence type="ECO:0000256" key="6">
    <source>
        <dbReference type="ARBA" id="ARBA00022723"/>
    </source>
</evidence>
<comment type="cofactor">
    <cofactor evidence="1 14 15">
        <name>Zn(2+)</name>
        <dbReference type="ChEBI" id="CHEBI:29105"/>
    </cofactor>
</comment>
<dbReference type="Proteomes" id="UP000575898">
    <property type="component" value="Unassembled WGS sequence"/>
</dbReference>
<accession>A0A840MSB2</accession>
<dbReference type="GO" id="GO:0004126">
    <property type="term" value="F:cytidine deaminase activity"/>
    <property type="evidence" value="ECO:0007669"/>
    <property type="project" value="UniProtKB-UniRule"/>
</dbReference>
<dbReference type="NCBIfam" id="NF004064">
    <property type="entry name" value="PRK05578.1"/>
    <property type="match status" value="1"/>
</dbReference>
<evidence type="ECO:0000256" key="10">
    <source>
        <dbReference type="ARBA" id="ARBA00049252"/>
    </source>
</evidence>
<dbReference type="GO" id="GO:0072527">
    <property type="term" value="P:pyrimidine-containing compound metabolic process"/>
    <property type="evidence" value="ECO:0007669"/>
    <property type="project" value="UniProtKB-ARBA"/>
</dbReference>
<dbReference type="InterPro" id="IPR006262">
    <property type="entry name" value="Cyt_deam_tetra"/>
</dbReference>
<dbReference type="EC" id="3.5.4.5" evidence="4 15"/>
<feature type="domain" description="CMP/dCMP-type deaminase" evidence="16">
    <location>
        <begin position="1"/>
        <end position="130"/>
    </location>
</feature>
<evidence type="ECO:0000256" key="1">
    <source>
        <dbReference type="ARBA" id="ARBA00001947"/>
    </source>
</evidence>
<dbReference type="InterPro" id="IPR002125">
    <property type="entry name" value="CMP_dCMP_dom"/>
</dbReference>
<dbReference type="GO" id="GO:0005829">
    <property type="term" value="C:cytosol"/>
    <property type="evidence" value="ECO:0007669"/>
    <property type="project" value="TreeGrafter"/>
</dbReference>
<dbReference type="PANTHER" id="PTHR11644">
    <property type="entry name" value="CYTIDINE DEAMINASE"/>
    <property type="match status" value="1"/>
</dbReference>
<dbReference type="SUPFAM" id="SSF53927">
    <property type="entry name" value="Cytidine deaminase-like"/>
    <property type="match status" value="1"/>
</dbReference>
<evidence type="ECO:0000313" key="17">
    <source>
        <dbReference type="EMBL" id="MBB5019173.1"/>
    </source>
</evidence>
<comment type="catalytic activity">
    <reaction evidence="10 15">
        <text>2'-deoxycytidine + H2O + H(+) = 2'-deoxyuridine + NH4(+)</text>
        <dbReference type="Rhea" id="RHEA:13433"/>
        <dbReference type="ChEBI" id="CHEBI:15377"/>
        <dbReference type="ChEBI" id="CHEBI:15378"/>
        <dbReference type="ChEBI" id="CHEBI:15698"/>
        <dbReference type="ChEBI" id="CHEBI:16450"/>
        <dbReference type="ChEBI" id="CHEBI:28938"/>
        <dbReference type="EC" id="3.5.4.5"/>
    </reaction>
</comment>
<feature type="active site" description="Proton donor" evidence="12">
    <location>
        <position position="55"/>
    </location>
</feature>
<dbReference type="InterPro" id="IPR016192">
    <property type="entry name" value="APOBEC/CMP_deaminase_Zn-bd"/>
</dbReference>
<evidence type="ECO:0000256" key="14">
    <source>
        <dbReference type="PIRSR" id="PIRSR606262-3"/>
    </source>
</evidence>
<dbReference type="RefSeq" id="WP_184039573.1">
    <property type="nucleotide sequence ID" value="NZ_JACHHY010000014.1"/>
</dbReference>
<feature type="binding site" evidence="14">
    <location>
        <position position="91"/>
    </location>
    <ligand>
        <name>Zn(2+)</name>
        <dbReference type="ChEBI" id="CHEBI:29105"/>
        <note>catalytic</note>
    </ligand>
</feature>
<evidence type="ECO:0000256" key="13">
    <source>
        <dbReference type="PIRSR" id="PIRSR606262-2"/>
    </source>
</evidence>
<dbReference type="CDD" id="cd01283">
    <property type="entry name" value="cytidine_deaminase"/>
    <property type="match status" value="1"/>
</dbReference>
<dbReference type="InterPro" id="IPR016193">
    <property type="entry name" value="Cytidine_deaminase-like"/>
</dbReference>
<evidence type="ECO:0000256" key="4">
    <source>
        <dbReference type="ARBA" id="ARBA00012783"/>
    </source>
</evidence>
<keyword evidence="8 14" id="KW-0862">Zinc</keyword>
<comment type="similarity">
    <text evidence="3 15">Belongs to the cytidine and deoxycytidylate deaminase family.</text>
</comment>
<proteinExistence type="inferred from homology"/>
<sequence>MNQQQLIQEATQARQKAYAPYSRFLVGAAVLTHDGRVFHGCNVENASYGLCNCAERTALFSAIAAGCRPGDFKTIAVIGDTDGPIAPCGACRQVMIEMGTPAMEVVLTNLKQDVEITTAGALLPGAFYLDPNER</sequence>
<evidence type="ECO:0000256" key="5">
    <source>
        <dbReference type="ARBA" id="ARBA00018266"/>
    </source>
</evidence>